<feature type="transmembrane region" description="Helical" evidence="7">
    <location>
        <begin position="381"/>
        <end position="398"/>
    </location>
</feature>
<feature type="transmembrane region" description="Helical" evidence="7">
    <location>
        <begin position="443"/>
        <end position="464"/>
    </location>
</feature>
<evidence type="ECO:0000256" key="1">
    <source>
        <dbReference type="ARBA" id="ARBA00004141"/>
    </source>
</evidence>
<feature type="transmembrane region" description="Helical" evidence="7">
    <location>
        <begin position="327"/>
        <end position="344"/>
    </location>
</feature>
<feature type="region of interest" description="Disordered" evidence="6">
    <location>
        <begin position="1"/>
        <end position="37"/>
    </location>
</feature>
<dbReference type="FunFam" id="1.20.1250.20:FF:000034">
    <property type="entry name" value="MFS general substrate transporter"/>
    <property type="match status" value="1"/>
</dbReference>
<evidence type="ECO:0000313" key="9">
    <source>
        <dbReference type="EMBL" id="EJT50741.1"/>
    </source>
</evidence>
<feature type="compositionally biased region" description="Basic and acidic residues" evidence="6">
    <location>
        <begin position="14"/>
        <end position="25"/>
    </location>
</feature>
<dbReference type="VEuPathDB" id="FungiDB:A1Q1_08116"/>
<feature type="transmembrane region" description="Helical" evidence="7">
    <location>
        <begin position="94"/>
        <end position="116"/>
    </location>
</feature>
<feature type="transmembrane region" description="Helical" evidence="7">
    <location>
        <begin position="410"/>
        <end position="431"/>
    </location>
</feature>
<comment type="subcellular location">
    <subcellularLocation>
        <location evidence="1">Membrane</location>
        <topology evidence="1">Multi-pass membrane protein</topology>
    </subcellularLocation>
</comment>
<comment type="caution">
    <text evidence="9">The sequence shown here is derived from an EMBL/GenBank/DDBJ whole genome shotgun (WGS) entry which is preliminary data.</text>
</comment>
<keyword evidence="4 7" id="KW-1133">Transmembrane helix</keyword>
<dbReference type="SUPFAM" id="SSF103473">
    <property type="entry name" value="MFS general substrate transporter"/>
    <property type="match status" value="1"/>
</dbReference>
<feature type="transmembrane region" description="Helical" evidence="7">
    <location>
        <begin position="351"/>
        <end position="369"/>
    </location>
</feature>
<evidence type="ECO:0000313" key="10">
    <source>
        <dbReference type="Proteomes" id="UP000002748"/>
    </source>
</evidence>
<evidence type="ECO:0000256" key="4">
    <source>
        <dbReference type="ARBA" id="ARBA00022989"/>
    </source>
</evidence>
<dbReference type="OrthoDB" id="9971669at2759"/>
<reference evidence="9 10" key="1">
    <citation type="journal article" date="2012" name="Eukaryot. Cell">
        <title>Draft genome sequence of CBS 2479, the standard type strain of Trichosporon asahii.</title>
        <authorList>
            <person name="Yang R.Y."/>
            <person name="Li H.T."/>
            <person name="Zhu H."/>
            <person name="Zhou G.P."/>
            <person name="Wang M."/>
            <person name="Wang L."/>
        </authorList>
    </citation>
    <scope>NUCLEOTIDE SEQUENCE [LARGE SCALE GENOMIC DNA]</scope>
    <source>
        <strain evidence="10">ATCC 90039 / CBS 2479 / JCM 2466 / KCTC 7840 / NCYC 2677 / UAMH 7654</strain>
    </source>
</reference>
<dbReference type="EMBL" id="ALBS01000093">
    <property type="protein sequence ID" value="EJT50741.1"/>
    <property type="molecule type" value="Genomic_DNA"/>
</dbReference>
<keyword evidence="2" id="KW-0813">Transport</keyword>
<dbReference type="InterPro" id="IPR020846">
    <property type="entry name" value="MFS_dom"/>
</dbReference>
<dbReference type="Pfam" id="PF07690">
    <property type="entry name" value="MFS_1"/>
    <property type="match status" value="1"/>
</dbReference>
<evidence type="ECO:0000259" key="8">
    <source>
        <dbReference type="PROSITE" id="PS50850"/>
    </source>
</evidence>
<feature type="transmembrane region" description="Helical" evidence="7">
    <location>
        <begin position="184"/>
        <end position="204"/>
    </location>
</feature>
<feature type="transmembrane region" description="Helical" evidence="7">
    <location>
        <begin position="216"/>
        <end position="238"/>
    </location>
</feature>
<gene>
    <name evidence="9" type="ORF">A1Q1_08116</name>
</gene>
<protein>
    <recommendedName>
        <fullName evidence="8">Major facilitator superfamily (MFS) profile domain-containing protein</fullName>
    </recommendedName>
</protein>
<sequence>MATIVRHGPGSSHSFEDRRSLEKSSQDNQFDYTAPDALPEPDPRALKWAILKLDMIFLPAVTMVYFLSFLDRSNIGNAKPAGLMEDLKLTNHQYSIALTVTYVPYIVAELPLTLLIRKVGPNILLPVLMICWGLVTTFQGFVHNYAGLLAARFFLGAAEGAILPCCMTYLSTFYRRQDLAKRTAFLFCATSLAGAFSGLLAAAIVQMEGLGGKRGWAWIFIIEGAFTVVYGAVSFFLLPRDPSSVFYLRTDQTQALLAALDRDRPPAENHEQLKASSVLGALTAPQVWLVGAQLFASGTALFSMAYFSPTIVQGLGYKGTAIQLYSVPPYAVSAVLSLFVCFWSDKTRHRGGFVIFSAVLQLIGYALYLSFKDKHVRYCSLFFQVMGAYVSAPLLSTWMPNNLAPFYRRVTGIVWGFIVTNCGGILSTWLFPTTEAPDYRKATSILLGLSCSMMVMACLNMAYLGAMNKRRKQRGGFDLANGAMDDAATLGDRSVHYKYIL</sequence>
<feature type="transmembrane region" description="Helical" evidence="7">
    <location>
        <begin position="123"/>
        <end position="142"/>
    </location>
</feature>
<feature type="transmembrane region" description="Helical" evidence="7">
    <location>
        <begin position="287"/>
        <end position="307"/>
    </location>
</feature>
<feature type="transmembrane region" description="Helical" evidence="7">
    <location>
        <begin position="148"/>
        <end position="172"/>
    </location>
</feature>
<dbReference type="Gene3D" id="1.20.1250.20">
    <property type="entry name" value="MFS general substrate transporter like domains"/>
    <property type="match status" value="2"/>
</dbReference>
<keyword evidence="3 7" id="KW-0812">Transmembrane</keyword>
<dbReference type="AlphaFoldDB" id="J5TFZ4"/>
<dbReference type="PANTHER" id="PTHR43791:SF85">
    <property type="entry name" value="TRANSPORTER, PUTATIVE (AFU_ORTHOLOGUE AFUA_6G00710)-RELATED"/>
    <property type="match status" value="1"/>
</dbReference>
<dbReference type="PROSITE" id="PS50850">
    <property type="entry name" value="MFS"/>
    <property type="match status" value="1"/>
</dbReference>
<proteinExistence type="predicted"/>
<dbReference type="HOGENOM" id="CLU_001265_0_1_1"/>
<feature type="transmembrane region" description="Helical" evidence="7">
    <location>
        <begin position="49"/>
        <end position="70"/>
    </location>
</feature>
<dbReference type="InterPro" id="IPR036259">
    <property type="entry name" value="MFS_trans_sf"/>
</dbReference>
<dbReference type="FunFam" id="1.20.1250.20:FF:000013">
    <property type="entry name" value="MFS general substrate transporter"/>
    <property type="match status" value="1"/>
</dbReference>
<feature type="domain" description="Major facilitator superfamily (MFS) profile" evidence="8">
    <location>
        <begin position="57"/>
        <end position="469"/>
    </location>
</feature>
<organism evidence="9 10">
    <name type="scientific">Trichosporon asahii var. asahii (strain ATCC 90039 / CBS 2479 / JCM 2466 / KCTC 7840 / NBRC 103889/ NCYC 2677 / UAMH 7654)</name>
    <name type="common">Yeast</name>
    <dbReference type="NCBI Taxonomy" id="1186058"/>
    <lineage>
        <taxon>Eukaryota</taxon>
        <taxon>Fungi</taxon>
        <taxon>Dikarya</taxon>
        <taxon>Basidiomycota</taxon>
        <taxon>Agaricomycotina</taxon>
        <taxon>Tremellomycetes</taxon>
        <taxon>Trichosporonales</taxon>
        <taxon>Trichosporonaceae</taxon>
        <taxon>Trichosporon</taxon>
    </lineage>
</organism>
<dbReference type="RefSeq" id="XP_014181738.1">
    <property type="nucleotide sequence ID" value="XM_014326263.1"/>
</dbReference>
<evidence type="ECO:0000256" key="6">
    <source>
        <dbReference type="SAM" id="MobiDB-lite"/>
    </source>
</evidence>
<evidence type="ECO:0000256" key="7">
    <source>
        <dbReference type="SAM" id="Phobius"/>
    </source>
</evidence>
<dbReference type="GO" id="GO:0022857">
    <property type="term" value="F:transmembrane transporter activity"/>
    <property type="evidence" value="ECO:0007669"/>
    <property type="project" value="InterPro"/>
</dbReference>
<dbReference type="GO" id="GO:0016020">
    <property type="term" value="C:membrane"/>
    <property type="evidence" value="ECO:0007669"/>
    <property type="project" value="UniProtKB-SubCell"/>
</dbReference>
<accession>J5TFZ4</accession>
<dbReference type="Proteomes" id="UP000002748">
    <property type="component" value="Unassembled WGS sequence"/>
</dbReference>
<dbReference type="GeneID" id="25991628"/>
<name>J5TFZ4_TRIAS</name>
<dbReference type="InterPro" id="IPR011701">
    <property type="entry name" value="MFS"/>
</dbReference>
<dbReference type="KEGG" id="tasa:A1Q1_08116"/>
<evidence type="ECO:0000256" key="2">
    <source>
        <dbReference type="ARBA" id="ARBA00022448"/>
    </source>
</evidence>
<evidence type="ECO:0000256" key="5">
    <source>
        <dbReference type="ARBA" id="ARBA00023136"/>
    </source>
</evidence>
<dbReference type="PANTHER" id="PTHR43791">
    <property type="entry name" value="PERMEASE-RELATED"/>
    <property type="match status" value="1"/>
</dbReference>
<evidence type="ECO:0000256" key="3">
    <source>
        <dbReference type="ARBA" id="ARBA00022692"/>
    </source>
</evidence>
<keyword evidence="5 7" id="KW-0472">Membrane</keyword>